<keyword evidence="3" id="KW-0255">Endonuclease</keyword>
<feature type="domain" description="Endonuclease/exonuclease/phosphatase" evidence="2">
    <location>
        <begin position="117"/>
        <end position="330"/>
    </location>
</feature>
<gene>
    <name evidence="3" type="ORF">EQF91_01775</name>
</gene>
<feature type="transmembrane region" description="Helical" evidence="1">
    <location>
        <begin position="7"/>
        <end position="25"/>
    </location>
</feature>
<dbReference type="GO" id="GO:0004527">
    <property type="term" value="F:exonuclease activity"/>
    <property type="evidence" value="ECO:0007669"/>
    <property type="project" value="UniProtKB-KW"/>
</dbReference>
<keyword evidence="1" id="KW-1133">Transmembrane helix</keyword>
<keyword evidence="3" id="KW-0540">Nuclease</keyword>
<dbReference type="Gene3D" id="3.60.10.10">
    <property type="entry name" value="Endonuclease/exonuclease/phosphatase"/>
    <property type="match status" value="1"/>
</dbReference>
<keyword evidence="1" id="KW-0812">Transmembrane</keyword>
<evidence type="ECO:0000313" key="3">
    <source>
        <dbReference type="EMBL" id="TFF67114.1"/>
    </source>
</evidence>
<dbReference type="InterPro" id="IPR036691">
    <property type="entry name" value="Endo/exonu/phosph_ase_sf"/>
</dbReference>
<organism evidence="3 4">
    <name type="scientific">Helcococcus ovis</name>
    <dbReference type="NCBI Taxonomy" id="72026"/>
    <lineage>
        <taxon>Bacteria</taxon>
        <taxon>Bacillati</taxon>
        <taxon>Bacillota</taxon>
        <taxon>Tissierellia</taxon>
        <taxon>Tissierellales</taxon>
        <taxon>Peptoniphilaceae</taxon>
        <taxon>Helcococcus</taxon>
    </lineage>
</organism>
<reference evidence="3 4" key="1">
    <citation type="submission" date="2019-01" db="EMBL/GenBank/DDBJ databases">
        <title>Draft Genome Sequences of Helcococcus ovis Strains Isolated from the Uterus and Vagina of Dairy Cows with Metritis.</title>
        <authorList>
            <person name="Cunha F."/>
            <person name="Jeon S.J."/>
            <person name="Kutzer P."/>
            <person name="Galvao K.N."/>
        </authorList>
    </citation>
    <scope>NUCLEOTIDE SEQUENCE [LARGE SCALE GENOMIC DNA]</scope>
    <source>
        <strain evidence="3 4">KG-37</strain>
    </source>
</reference>
<dbReference type="AlphaFoldDB" id="A0A4V3IYH5"/>
<keyword evidence="3" id="KW-0269">Exonuclease</keyword>
<dbReference type="GO" id="GO:0004519">
    <property type="term" value="F:endonuclease activity"/>
    <property type="evidence" value="ECO:0007669"/>
    <property type="project" value="UniProtKB-KW"/>
</dbReference>
<evidence type="ECO:0000259" key="2">
    <source>
        <dbReference type="Pfam" id="PF03372"/>
    </source>
</evidence>
<accession>A0A4V3IYH5</accession>
<dbReference type="EMBL" id="SCFR01000004">
    <property type="protein sequence ID" value="TFF67114.1"/>
    <property type="molecule type" value="Genomic_DNA"/>
</dbReference>
<dbReference type="RefSeq" id="WP_134744356.1">
    <property type="nucleotide sequence ID" value="NZ_CP119761.1"/>
</dbReference>
<dbReference type="Proteomes" id="UP000297454">
    <property type="component" value="Unassembled WGS sequence"/>
</dbReference>
<sequence>MKKKEIIIFIIFLIYTVLGCSYVFFSRSKLNNVLSTKFGFAHLYSFSTLIGFMMIIFSILMISISIFRNGFKLKTDVANIILMGTSIFSILFIYFGMDNKKIEAQHTDNRTIKLVEWNVANNINEKNIQDIFGKFDADIVVFPELDGYEKGDMSNKRLANLFKQANVDFEKYVAYVSEPTEGSIAPVTIVIKKTFGKYNIYNKTPMTRFGTLYLSSTSKNNPDIIGLHTAPPLPGLMSLWQRDLDLIAAISNNNQDSIIIGDFNATMKHGNLNNIKTHIDILEYAAKLNSGTWNTKLPSIFRVRIDHILIPRNKYNVKSVEIKKYPNSDHLCVFAEIQE</sequence>
<keyword evidence="4" id="KW-1185">Reference proteome</keyword>
<feature type="transmembrane region" description="Helical" evidence="1">
    <location>
        <begin position="45"/>
        <end position="67"/>
    </location>
</feature>
<dbReference type="SUPFAM" id="SSF56219">
    <property type="entry name" value="DNase I-like"/>
    <property type="match status" value="1"/>
</dbReference>
<dbReference type="Pfam" id="PF03372">
    <property type="entry name" value="Exo_endo_phos"/>
    <property type="match status" value="1"/>
</dbReference>
<feature type="transmembrane region" description="Helical" evidence="1">
    <location>
        <begin position="79"/>
        <end position="97"/>
    </location>
</feature>
<keyword evidence="3" id="KW-0378">Hydrolase</keyword>
<proteinExistence type="predicted"/>
<evidence type="ECO:0000256" key="1">
    <source>
        <dbReference type="SAM" id="Phobius"/>
    </source>
</evidence>
<name>A0A4V3IYH5_9FIRM</name>
<protein>
    <submittedName>
        <fullName evidence="3">Endonuclease/exonuclease/phosphatase family protein</fullName>
    </submittedName>
</protein>
<comment type="caution">
    <text evidence="3">The sequence shown here is derived from an EMBL/GenBank/DDBJ whole genome shotgun (WGS) entry which is preliminary data.</text>
</comment>
<dbReference type="PROSITE" id="PS51257">
    <property type="entry name" value="PROKAR_LIPOPROTEIN"/>
    <property type="match status" value="1"/>
</dbReference>
<evidence type="ECO:0000313" key="4">
    <source>
        <dbReference type="Proteomes" id="UP000297454"/>
    </source>
</evidence>
<dbReference type="InterPro" id="IPR005135">
    <property type="entry name" value="Endo/exonuclease/phosphatase"/>
</dbReference>
<keyword evidence="1" id="KW-0472">Membrane</keyword>